<feature type="domain" description="PLD phosphodiesterase" evidence="12">
    <location>
        <begin position="292"/>
        <end position="322"/>
    </location>
</feature>
<evidence type="ECO:0000256" key="3">
    <source>
        <dbReference type="ARBA" id="ARBA00010682"/>
    </source>
</evidence>
<comment type="similarity">
    <text evidence="3 11">Belongs to the CDP-alcohol phosphatidyltransferase class-II family.</text>
</comment>
<dbReference type="CDD" id="cd09137">
    <property type="entry name" value="PLDc_PGS1_euk_2"/>
    <property type="match status" value="1"/>
</dbReference>
<dbReference type="GO" id="GO:0005739">
    <property type="term" value="C:mitochondrion"/>
    <property type="evidence" value="ECO:0007669"/>
    <property type="project" value="UniProtKB-SubCell"/>
</dbReference>
<comment type="pathway">
    <text evidence="2 11">Phospholipid metabolism; phosphatidylglycerol biosynthesis; phosphatidylglycerol from CDP-diacylglycerol: step 1/2.</text>
</comment>
<dbReference type="SUPFAM" id="SSF56024">
    <property type="entry name" value="Phospholipase D/nuclease"/>
    <property type="match status" value="2"/>
</dbReference>
<dbReference type="GO" id="GO:0005524">
    <property type="term" value="F:ATP binding"/>
    <property type="evidence" value="ECO:0007669"/>
    <property type="project" value="UniProtKB-KW"/>
</dbReference>
<dbReference type="PROSITE" id="PS50035">
    <property type="entry name" value="PLD"/>
    <property type="match status" value="1"/>
</dbReference>
<evidence type="ECO:0000256" key="9">
    <source>
        <dbReference type="ARBA" id="ARBA00023264"/>
    </source>
</evidence>
<comment type="function">
    <text evidence="1 11">Functions in the biosynthesis of the anionic phospholipids phosphatidylglycerol and cardiolipin.</text>
</comment>
<accession>A0A0D6LYW6</accession>
<evidence type="ECO:0000313" key="13">
    <source>
        <dbReference type="EMBL" id="EPB75281.1"/>
    </source>
</evidence>
<dbReference type="PANTHER" id="PTHR12586">
    <property type="entry name" value="CDP-DIACYLGLYCEROL--SERINE O-PHOSPHATIDYLTRANSFERASE"/>
    <property type="match status" value="1"/>
</dbReference>
<keyword evidence="7 11" id="KW-0443">Lipid metabolism</keyword>
<dbReference type="Gene3D" id="3.30.870.10">
    <property type="entry name" value="Endonuclease Chain A"/>
    <property type="match status" value="2"/>
</dbReference>
<evidence type="ECO:0000256" key="2">
    <source>
        <dbReference type="ARBA" id="ARBA00005042"/>
    </source>
</evidence>
<proteinExistence type="inferred from homology"/>
<keyword evidence="4 11" id="KW-0444">Lipid biosynthesis</keyword>
<dbReference type="AlphaFoldDB" id="A0A0D6LYW6"/>
<sequence length="578" mass="65458">MDLVLPEYRGIPIPSTSVRILETPREFYDLLVERSRSAKSRIALSTLYLGDGSLERGLVDSIDYNLRRNENLHVTVLLDYLRGTRGVAQEKSSTTLLKAIADRAAVYLYHTPKLTGLVKRLLPERTNEIVGLQHMKLYIFDDSVLIRSFFEYRDLLRSRIAKVIDTLQTQQASAQRSSSDTLLYPLVQMGLFGYHEEYELLKRLLSSKDNTTSITMASGYFNCIKEYEQLIFSEGKYSMDIVTAAPKANGFFGAAGPSGYVPSMYSWVCERILRMKEKYARDDVNLYEYHRDGWTFHAKGLWVDTPEQTATLVGSSNFGYRSVHRDLEAQILLVTSNERLRSQLKDVKNTIMGLLPVGLLVGKALMDNVARRAGPAQVMRTSATLGTFNNLRSRKRVSSGISQNPFEREQMLQRIGGTSIRRSHAQVERDNKLLQESLMNENWVAVYRYPGIRFAVLLARAKLLQTVASVLYLPYSSYQFALGHAEATYLNRLIGVIAMNESNDFVRVGYLTFWGARKNKILDIADVLPLTEVSGNKNDSLIKFSWFGGSGFLYLPTKGVEIVDEKRAELLFGDLTSQ</sequence>
<dbReference type="InterPro" id="IPR001736">
    <property type="entry name" value="PLipase_D/transphosphatidylase"/>
</dbReference>
<evidence type="ECO:0000256" key="5">
    <source>
        <dbReference type="ARBA" id="ARBA00022679"/>
    </source>
</evidence>
<evidence type="ECO:0000313" key="14">
    <source>
        <dbReference type="Proteomes" id="UP000054495"/>
    </source>
</evidence>
<dbReference type="UniPathway" id="UPA00084">
    <property type="reaction ID" value="UER00503"/>
</dbReference>
<dbReference type="Proteomes" id="UP000054495">
    <property type="component" value="Unassembled WGS sequence"/>
</dbReference>
<evidence type="ECO:0000256" key="10">
    <source>
        <dbReference type="ARBA" id="ARBA00048586"/>
    </source>
</evidence>
<keyword evidence="6" id="KW-0677">Repeat</keyword>
<reference evidence="13 14" key="1">
    <citation type="submission" date="2013-05" db="EMBL/GenBank/DDBJ databases">
        <title>Draft genome of the parasitic nematode Anyclostoma ceylanicum.</title>
        <authorList>
            <person name="Mitreva M."/>
        </authorList>
    </citation>
    <scope>NUCLEOTIDE SEQUENCE [LARGE SCALE GENOMIC DNA]</scope>
</reference>
<evidence type="ECO:0000259" key="12">
    <source>
        <dbReference type="PROSITE" id="PS50035"/>
    </source>
</evidence>
<keyword evidence="14" id="KW-1185">Reference proteome</keyword>
<keyword evidence="9 11" id="KW-1208">Phospholipid metabolism</keyword>
<organism evidence="13 14">
    <name type="scientific">Ancylostoma ceylanicum</name>
    <dbReference type="NCBI Taxonomy" id="53326"/>
    <lineage>
        <taxon>Eukaryota</taxon>
        <taxon>Metazoa</taxon>
        <taxon>Ecdysozoa</taxon>
        <taxon>Nematoda</taxon>
        <taxon>Chromadorea</taxon>
        <taxon>Rhabditida</taxon>
        <taxon>Rhabditina</taxon>
        <taxon>Rhabditomorpha</taxon>
        <taxon>Strongyloidea</taxon>
        <taxon>Ancylostomatidae</taxon>
        <taxon>Ancylostomatinae</taxon>
        <taxon>Ancylostoma</taxon>
    </lineage>
</organism>
<keyword evidence="11" id="KW-0547">Nucleotide-binding</keyword>
<protein>
    <recommendedName>
        <fullName evidence="11">CDP-diacylglycerol--glycerol-3-phosphate 3-phosphatidyltransferase</fullName>
        <ecNumber evidence="11">2.7.8.5</ecNumber>
    </recommendedName>
</protein>
<keyword evidence="5 11" id="KW-0808">Transferase</keyword>
<evidence type="ECO:0000256" key="7">
    <source>
        <dbReference type="ARBA" id="ARBA00023098"/>
    </source>
</evidence>
<dbReference type="GO" id="GO:0008444">
    <property type="term" value="F:CDP-diacylglycerol-glycerol-3-phosphate 3-phosphatidyltransferase activity"/>
    <property type="evidence" value="ECO:0007669"/>
    <property type="project" value="UniProtKB-EC"/>
</dbReference>
<dbReference type="EC" id="2.7.8.5" evidence="11"/>
<evidence type="ECO:0000256" key="4">
    <source>
        <dbReference type="ARBA" id="ARBA00022516"/>
    </source>
</evidence>
<evidence type="ECO:0000256" key="6">
    <source>
        <dbReference type="ARBA" id="ARBA00022737"/>
    </source>
</evidence>
<keyword evidence="11" id="KW-0067">ATP-binding</keyword>
<dbReference type="PANTHER" id="PTHR12586:SF1">
    <property type="entry name" value="CDP-DIACYLGLYCEROL--GLYCEROL-3-PHOSPHATE 3-PHOSPHATIDYLTRANSFERASE, MITOCHONDRIAL"/>
    <property type="match status" value="1"/>
</dbReference>
<evidence type="ECO:0000256" key="11">
    <source>
        <dbReference type="RuleBase" id="RU365024"/>
    </source>
</evidence>
<gene>
    <name evidence="13" type="ORF">ANCCEY_05622</name>
</gene>
<dbReference type="InterPro" id="IPR016270">
    <property type="entry name" value="PGS1"/>
</dbReference>
<keyword evidence="11" id="KW-0496">Mitochondrion</keyword>
<comment type="catalytic activity">
    <reaction evidence="10 11">
        <text>a CDP-1,2-diacyl-sn-glycerol + sn-glycerol 3-phosphate = a 1,2-diacyl-sn-glycero-3-phospho-(1'-sn-glycero-3'-phosphate) + CMP + H(+)</text>
        <dbReference type="Rhea" id="RHEA:12593"/>
        <dbReference type="ChEBI" id="CHEBI:15378"/>
        <dbReference type="ChEBI" id="CHEBI:57597"/>
        <dbReference type="ChEBI" id="CHEBI:58332"/>
        <dbReference type="ChEBI" id="CHEBI:60110"/>
        <dbReference type="ChEBI" id="CHEBI:60377"/>
        <dbReference type="EC" id="2.7.8.5"/>
    </reaction>
</comment>
<dbReference type="GO" id="GO:0032049">
    <property type="term" value="P:cardiolipin biosynthetic process"/>
    <property type="evidence" value="ECO:0007669"/>
    <property type="project" value="InterPro"/>
</dbReference>
<evidence type="ECO:0000256" key="1">
    <source>
        <dbReference type="ARBA" id="ARBA00003537"/>
    </source>
</evidence>
<name>A0A0D6LYW6_9BILA</name>
<evidence type="ECO:0000256" key="8">
    <source>
        <dbReference type="ARBA" id="ARBA00023209"/>
    </source>
</evidence>
<comment type="subcellular location">
    <subcellularLocation>
        <location evidence="11">Mitochondrion</location>
    </subcellularLocation>
</comment>
<dbReference type="EMBL" id="KE124908">
    <property type="protein sequence ID" value="EPB75281.1"/>
    <property type="molecule type" value="Genomic_DNA"/>
</dbReference>
<keyword evidence="8 11" id="KW-0594">Phospholipid biosynthesis</keyword>